<proteinExistence type="predicted"/>
<feature type="domain" description="PGG" evidence="9">
    <location>
        <begin position="298"/>
        <end position="402"/>
    </location>
</feature>
<feature type="repeat" description="ANK" evidence="7">
    <location>
        <begin position="69"/>
        <end position="91"/>
    </location>
</feature>
<dbReference type="OMA" id="TIMILCV"/>
<dbReference type="Proteomes" id="UP000655225">
    <property type="component" value="Unassembled WGS sequence"/>
</dbReference>
<comment type="subcellular location">
    <subcellularLocation>
        <location evidence="1">Membrane</location>
        <topology evidence="1">Multi-pass membrane protein</topology>
    </subcellularLocation>
</comment>
<dbReference type="SMART" id="SM00248">
    <property type="entry name" value="ANK"/>
    <property type="match status" value="5"/>
</dbReference>
<keyword evidence="6 8" id="KW-0472">Membrane</keyword>
<evidence type="ECO:0000256" key="4">
    <source>
        <dbReference type="ARBA" id="ARBA00022989"/>
    </source>
</evidence>
<keyword evidence="4 8" id="KW-1133">Transmembrane helix</keyword>
<protein>
    <recommendedName>
        <fullName evidence="9">PGG domain-containing protein</fullName>
    </recommendedName>
</protein>
<dbReference type="GO" id="GO:0005886">
    <property type="term" value="C:plasma membrane"/>
    <property type="evidence" value="ECO:0007669"/>
    <property type="project" value="TreeGrafter"/>
</dbReference>
<keyword evidence="11" id="KW-1185">Reference proteome</keyword>
<dbReference type="PROSITE" id="PS50088">
    <property type="entry name" value="ANK_REPEAT"/>
    <property type="match status" value="2"/>
</dbReference>
<feature type="transmembrane region" description="Helical" evidence="8">
    <location>
        <begin position="305"/>
        <end position="327"/>
    </location>
</feature>
<evidence type="ECO:0000313" key="11">
    <source>
        <dbReference type="Proteomes" id="UP000655225"/>
    </source>
</evidence>
<evidence type="ECO:0000256" key="3">
    <source>
        <dbReference type="ARBA" id="ARBA00022737"/>
    </source>
</evidence>
<dbReference type="PANTHER" id="PTHR24186">
    <property type="entry name" value="PROTEIN PHOSPHATASE 1 REGULATORY SUBUNIT"/>
    <property type="match status" value="1"/>
</dbReference>
<dbReference type="InterPro" id="IPR002110">
    <property type="entry name" value="Ankyrin_rpt"/>
</dbReference>
<evidence type="ECO:0000259" key="9">
    <source>
        <dbReference type="Pfam" id="PF13962"/>
    </source>
</evidence>
<dbReference type="InterPro" id="IPR026961">
    <property type="entry name" value="PGG_dom"/>
</dbReference>
<organism evidence="10 11">
    <name type="scientific">Tetracentron sinense</name>
    <name type="common">Spur-leaf</name>
    <dbReference type="NCBI Taxonomy" id="13715"/>
    <lineage>
        <taxon>Eukaryota</taxon>
        <taxon>Viridiplantae</taxon>
        <taxon>Streptophyta</taxon>
        <taxon>Embryophyta</taxon>
        <taxon>Tracheophyta</taxon>
        <taxon>Spermatophyta</taxon>
        <taxon>Magnoliopsida</taxon>
        <taxon>Trochodendrales</taxon>
        <taxon>Trochodendraceae</taxon>
        <taxon>Tetracentron</taxon>
    </lineage>
</organism>
<keyword evidence="3" id="KW-0677">Repeat</keyword>
<sequence>MDPRLYDAATEGNILLLRDLAEEQGSLLMQISHPNRNTVLHVAANFDNKSFVVLIQKYCPNLIEKKNSSDETALHIAAKAGNFSVVECLISWAKDFVGSFSREADENDAYVLLREPNKDGNTTLHEALQSHNPKGKDGLSPIHMAAIKGHSDIVEWMLKRCPDFREFLNREDQNILHVAAMSGKQKVVKSILKMPNFWMLINQKDNKGNTPLHLATIYWHPKIVGTLVRDKRVDMSVMNREGLTPVDIVEKYIDTLASFRKLLTIAALRTAKAPRGQHRPTIDETRQPNKSDFTVEFYRDRINTLSLLATLITAVTFAAVFTMPGGYNDDGPSQGMATMLTKMEFHLFLTCTTIAMYCSIIAAVTLIWTQLGDTNLLVVALRISLLLVGIALTMMALAFAVAA</sequence>
<evidence type="ECO:0000256" key="5">
    <source>
        <dbReference type="ARBA" id="ARBA00023043"/>
    </source>
</evidence>
<feature type="transmembrane region" description="Helical" evidence="8">
    <location>
        <begin position="376"/>
        <end position="402"/>
    </location>
</feature>
<evidence type="ECO:0000313" key="10">
    <source>
        <dbReference type="EMBL" id="KAF8391358.1"/>
    </source>
</evidence>
<evidence type="ECO:0000256" key="2">
    <source>
        <dbReference type="ARBA" id="ARBA00022692"/>
    </source>
</evidence>
<dbReference type="OrthoDB" id="598775at2759"/>
<evidence type="ECO:0000256" key="8">
    <source>
        <dbReference type="SAM" id="Phobius"/>
    </source>
</evidence>
<dbReference type="Gene3D" id="1.25.40.20">
    <property type="entry name" value="Ankyrin repeat-containing domain"/>
    <property type="match status" value="2"/>
</dbReference>
<evidence type="ECO:0000256" key="6">
    <source>
        <dbReference type="ARBA" id="ARBA00023136"/>
    </source>
</evidence>
<dbReference type="SUPFAM" id="SSF48403">
    <property type="entry name" value="Ankyrin repeat"/>
    <property type="match status" value="1"/>
</dbReference>
<reference evidence="10 11" key="1">
    <citation type="submission" date="2020-04" db="EMBL/GenBank/DDBJ databases">
        <title>Plant Genome Project.</title>
        <authorList>
            <person name="Zhang R.-G."/>
        </authorList>
    </citation>
    <scope>NUCLEOTIDE SEQUENCE [LARGE SCALE GENOMIC DNA]</scope>
    <source>
        <strain evidence="10">YNK0</strain>
        <tissue evidence="10">Leaf</tissue>
    </source>
</reference>
<keyword evidence="2 8" id="KW-0812">Transmembrane</keyword>
<gene>
    <name evidence="10" type="ORF">HHK36_023662</name>
</gene>
<evidence type="ECO:0000256" key="1">
    <source>
        <dbReference type="ARBA" id="ARBA00004141"/>
    </source>
</evidence>
<keyword evidence="5 7" id="KW-0040">ANK repeat</keyword>
<feature type="repeat" description="ANK" evidence="7">
    <location>
        <begin position="137"/>
        <end position="160"/>
    </location>
</feature>
<accession>A0A834YRK2</accession>
<dbReference type="PROSITE" id="PS50297">
    <property type="entry name" value="ANK_REP_REGION"/>
    <property type="match status" value="2"/>
</dbReference>
<dbReference type="PANTHER" id="PTHR24186:SF46">
    <property type="entry name" value="PROTEIN ACCELERATED CELL DEATH 6-LIKE"/>
    <property type="match status" value="1"/>
</dbReference>
<dbReference type="Pfam" id="PF13962">
    <property type="entry name" value="PGG"/>
    <property type="match status" value="1"/>
</dbReference>
<dbReference type="AlphaFoldDB" id="A0A834YRK2"/>
<evidence type="ECO:0000256" key="7">
    <source>
        <dbReference type="PROSITE-ProRule" id="PRU00023"/>
    </source>
</evidence>
<comment type="caution">
    <text evidence="10">The sequence shown here is derived from an EMBL/GenBank/DDBJ whole genome shotgun (WGS) entry which is preliminary data.</text>
</comment>
<name>A0A834YRK2_TETSI</name>
<dbReference type="EMBL" id="JABCRI010000017">
    <property type="protein sequence ID" value="KAF8391358.1"/>
    <property type="molecule type" value="Genomic_DNA"/>
</dbReference>
<dbReference type="Pfam" id="PF00023">
    <property type="entry name" value="Ank"/>
    <property type="match status" value="1"/>
</dbReference>
<dbReference type="Pfam" id="PF12796">
    <property type="entry name" value="Ank_2"/>
    <property type="match status" value="2"/>
</dbReference>
<dbReference type="InterPro" id="IPR036770">
    <property type="entry name" value="Ankyrin_rpt-contain_sf"/>
</dbReference>
<feature type="transmembrane region" description="Helical" evidence="8">
    <location>
        <begin position="347"/>
        <end position="369"/>
    </location>
</feature>